<dbReference type="Gene3D" id="3.30.450.40">
    <property type="match status" value="1"/>
</dbReference>
<keyword evidence="7" id="KW-0547">Nucleotide-binding</keyword>
<comment type="caution">
    <text evidence="15">The sequence shown here is derived from an EMBL/GenBank/DDBJ whole genome shotgun (WGS) entry which is preliminary data.</text>
</comment>
<evidence type="ECO:0000256" key="12">
    <source>
        <dbReference type="ARBA" id="ARBA00023136"/>
    </source>
</evidence>
<dbReference type="InterPro" id="IPR036890">
    <property type="entry name" value="HATPase_C_sf"/>
</dbReference>
<comment type="catalytic activity">
    <reaction evidence="1">
        <text>ATP + protein L-histidine = ADP + protein N-phospho-L-histidine.</text>
        <dbReference type="EC" id="2.7.13.3"/>
    </reaction>
</comment>
<organism evidence="15 16">
    <name type="scientific">Kordiimonas pumila</name>
    <dbReference type="NCBI Taxonomy" id="2161677"/>
    <lineage>
        <taxon>Bacteria</taxon>
        <taxon>Pseudomonadati</taxon>
        <taxon>Pseudomonadota</taxon>
        <taxon>Alphaproteobacteria</taxon>
        <taxon>Kordiimonadales</taxon>
        <taxon>Kordiimonadaceae</taxon>
        <taxon>Kordiimonas</taxon>
    </lineage>
</organism>
<dbReference type="InterPro" id="IPR052023">
    <property type="entry name" value="Histidine_kinase_KdpD"/>
</dbReference>
<dbReference type="InterPro" id="IPR036097">
    <property type="entry name" value="HisK_dim/P_sf"/>
</dbReference>
<dbReference type="CDD" id="cd00075">
    <property type="entry name" value="HATPase"/>
    <property type="match status" value="1"/>
</dbReference>
<dbReference type="Pfam" id="PF13493">
    <property type="entry name" value="DUF4118"/>
    <property type="match status" value="1"/>
</dbReference>
<evidence type="ECO:0000256" key="5">
    <source>
        <dbReference type="ARBA" id="ARBA00022679"/>
    </source>
</evidence>
<keyword evidence="11" id="KW-0902">Two-component regulatory system</keyword>
<evidence type="ECO:0000256" key="6">
    <source>
        <dbReference type="ARBA" id="ARBA00022692"/>
    </source>
</evidence>
<keyword evidence="16" id="KW-1185">Reference proteome</keyword>
<comment type="subcellular location">
    <subcellularLocation>
        <location evidence="2">Membrane</location>
        <topology evidence="2">Multi-pass membrane protein</topology>
    </subcellularLocation>
</comment>
<dbReference type="InterPro" id="IPR004358">
    <property type="entry name" value="Sig_transdc_His_kin-like_C"/>
</dbReference>
<evidence type="ECO:0000256" key="8">
    <source>
        <dbReference type="ARBA" id="ARBA00022777"/>
    </source>
</evidence>
<dbReference type="Gene3D" id="1.20.120.620">
    <property type="entry name" value="Backbone structure of the membrane domain of e. Coli histidine kinase receptor kdpd"/>
    <property type="match status" value="1"/>
</dbReference>
<dbReference type="InterPro" id="IPR005467">
    <property type="entry name" value="His_kinase_dom"/>
</dbReference>
<evidence type="ECO:0000256" key="10">
    <source>
        <dbReference type="ARBA" id="ARBA00022989"/>
    </source>
</evidence>
<dbReference type="SUPFAM" id="SSF55874">
    <property type="entry name" value="ATPase domain of HSP90 chaperone/DNA topoisomerase II/histidine kinase"/>
    <property type="match status" value="1"/>
</dbReference>
<feature type="transmembrane region" description="Helical" evidence="13">
    <location>
        <begin position="157"/>
        <end position="178"/>
    </location>
</feature>
<evidence type="ECO:0000313" key="16">
    <source>
        <dbReference type="Proteomes" id="UP001595444"/>
    </source>
</evidence>
<dbReference type="PANTHER" id="PTHR45569:SF1">
    <property type="entry name" value="SENSOR PROTEIN KDPD"/>
    <property type="match status" value="1"/>
</dbReference>
<evidence type="ECO:0000256" key="3">
    <source>
        <dbReference type="ARBA" id="ARBA00012438"/>
    </source>
</evidence>
<evidence type="ECO:0000256" key="4">
    <source>
        <dbReference type="ARBA" id="ARBA00022553"/>
    </source>
</evidence>
<feature type="domain" description="Histidine kinase" evidence="14">
    <location>
        <begin position="444"/>
        <end position="662"/>
    </location>
</feature>
<evidence type="ECO:0000313" key="15">
    <source>
        <dbReference type="EMBL" id="MFC3051458.1"/>
    </source>
</evidence>
<dbReference type="PROSITE" id="PS50109">
    <property type="entry name" value="HIS_KIN"/>
    <property type="match status" value="1"/>
</dbReference>
<keyword evidence="9 15" id="KW-0067">ATP-binding</keyword>
<protein>
    <recommendedName>
        <fullName evidence="3">histidine kinase</fullName>
        <ecNumber evidence="3">2.7.13.3</ecNumber>
    </recommendedName>
</protein>
<dbReference type="Gene3D" id="1.10.287.130">
    <property type="match status" value="1"/>
</dbReference>
<dbReference type="PANTHER" id="PTHR45569">
    <property type="entry name" value="SENSOR PROTEIN KDPD"/>
    <property type="match status" value="1"/>
</dbReference>
<name>A0ABV7D2S6_9PROT</name>
<dbReference type="InterPro" id="IPR025201">
    <property type="entry name" value="KdpD_TM"/>
</dbReference>
<dbReference type="InterPro" id="IPR003661">
    <property type="entry name" value="HisK_dim/P_dom"/>
</dbReference>
<proteinExistence type="predicted"/>
<evidence type="ECO:0000256" key="1">
    <source>
        <dbReference type="ARBA" id="ARBA00000085"/>
    </source>
</evidence>
<gene>
    <name evidence="15" type="ORF">ACFOKA_06040</name>
</gene>
<dbReference type="InterPro" id="IPR029016">
    <property type="entry name" value="GAF-like_dom_sf"/>
</dbReference>
<dbReference type="InterPro" id="IPR038318">
    <property type="entry name" value="KdpD_sf"/>
</dbReference>
<dbReference type="PRINTS" id="PR00344">
    <property type="entry name" value="BCTRLSENSOR"/>
</dbReference>
<evidence type="ECO:0000256" key="13">
    <source>
        <dbReference type="SAM" id="Phobius"/>
    </source>
</evidence>
<keyword evidence="4" id="KW-0597">Phosphoprotein</keyword>
<dbReference type="Pfam" id="PF00512">
    <property type="entry name" value="HisKA"/>
    <property type="match status" value="1"/>
</dbReference>
<keyword evidence="6 13" id="KW-0812">Transmembrane</keyword>
<dbReference type="InterPro" id="IPR003594">
    <property type="entry name" value="HATPase_dom"/>
</dbReference>
<evidence type="ECO:0000256" key="9">
    <source>
        <dbReference type="ARBA" id="ARBA00022840"/>
    </source>
</evidence>
<feature type="transmembrane region" description="Helical" evidence="13">
    <location>
        <begin position="240"/>
        <end position="257"/>
    </location>
</feature>
<dbReference type="Gene3D" id="3.30.565.10">
    <property type="entry name" value="Histidine kinase-like ATPase, C-terminal domain"/>
    <property type="match status" value="1"/>
</dbReference>
<dbReference type="Proteomes" id="UP001595444">
    <property type="component" value="Unassembled WGS sequence"/>
</dbReference>
<keyword evidence="5" id="KW-0808">Transferase</keyword>
<evidence type="ECO:0000256" key="7">
    <source>
        <dbReference type="ARBA" id="ARBA00022741"/>
    </source>
</evidence>
<dbReference type="SMART" id="SM00387">
    <property type="entry name" value="HATPase_c"/>
    <property type="match status" value="1"/>
</dbReference>
<dbReference type="EMBL" id="JBHRSL010000003">
    <property type="protein sequence ID" value="MFC3051458.1"/>
    <property type="molecule type" value="Genomic_DNA"/>
</dbReference>
<dbReference type="CDD" id="cd00082">
    <property type="entry name" value="HisKA"/>
    <property type="match status" value="1"/>
</dbReference>
<accession>A0ABV7D2S6</accession>
<dbReference type="Pfam" id="PF02518">
    <property type="entry name" value="HATPase_c"/>
    <property type="match status" value="1"/>
</dbReference>
<evidence type="ECO:0000259" key="14">
    <source>
        <dbReference type="PROSITE" id="PS50109"/>
    </source>
</evidence>
<dbReference type="SUPFAM" id="SSF47384">
    <property type="entry name" value="Homodimeric domain of signal transducing histidine kinase"/>
    <property type="match status" value="1"/>
</dbReference>
<dbReference type="EC" id="2.7.13.3" evidence="3"/>
<sequence length="669" mass="75193">MSVDVLVCIDGHPRSYHIVEAALREVPKVGGKWRVLYLATPDDTLGVSVRREQTMRLLKRAEEMGADIVRLEHERSSREIEHYIQSCFEEGKQIGYIFIGQKAEKGFLSSFKASLAERVAKRFGKYSEIRVIPLEGHFAKPTLWDRFQGTTLSWVQLIAPLTAVTCAFLVSEALLAVLPNIMHRINTHNIALIFLLASTIVALRYGLISALIASIGSFLVINYFYVIPIGQFHMGTLTDVINVCIYLAASFIVALLGSHTRASIERTVQREQRHKALYEIHELTADAESSHQVLEILDRELHRLFKMEVAFFNPSSNVLENTRLKRKLDKANFKPYPQETELADKDWAALHKCWNEERSAGFGTMLGIGSSWRFEIICTQSGKYGVFAVKIPFKMRIDASFSQLLSALADQIATTLERIELTRDMTESRFREEREKLRSLLLSSVSHDLKTPLASIIGSMSVLRSLKASGRVTEEHVDTLTETALDEAQRLDSFITNILSMTKIESGDIEFDTAFHDPMEPLGRVLKTLKPKLKERSLNIENTVQGMEIMMDAMMTVQVLQNIIDNAIKYSPDGTDIDVLLECTDDYFHYKIRDRGPGIPEHMLERVFDKYERLNKSDSQIAGTGLGLAITKAVMSAQGGTVAVSNHAEGGAQFILSYPIVESKETGVV</sequence>
<evidence type="ECO:0000256" key="11">
    <source>
        <dbReference type="ARBA" id="ARBA00023012"/>
    </source>
</evidence>
<keyword evidence="10 13" id="KW-1133">Transmembrane helix</keyword>
<dbReference type="GO" id="GO:0005524">
    <property type="term" value="F:ATP binding"/>
    <property type="evidence" value="ECO:0007669"/>
    <property type="project" value="UniProtKB-KW"/>
</dbReference>
<keyword evidence="12 13" id="KW-0472">Membrane</keyword>
<dbReference type="RefSeq" id="WP_194214334.1">
    <property type="nucleotide sequence ID" value="NZ_CP061205.1"/>
</dbReference>
<reference evidence="16" key="1">
    <citation type="journal article" date="2019" name="Int. J. Syst. Evol. Microbiol.">
        <title>The Global Catalogue of Microorganisms (GCM) 10K type strain sequencing project: providing services to taxonomists for standard genome sequencing and annotation.</title>
        <authorList>
            <consortium name="The Broad Institute Genomics Platform"/>
            <consortium name="The Broad Institute Genome Sequencing Center for Infectious Disease"/>
            <person name="Wu L."/>
            <person name="Ma J."/>
        </authorList>
    </citation>
    <scope>NUCLEOTIDE SEQUENCE [LARGE SCALE GENOMIC DNA]</scope>
    <source>
        <strain evidence="16">KCTC 62164</strain>
    </source>
</reference>
<keyword evidence="8" id="KW-0418">Kinase</keyword>
<feature type="transmembrane region" description="Helical" evidence="13">
    <location>
        <begin position="190"/>
        <end position="220"/>
    </location>
</feature>
<dbReference type="SMART" id="SM00388">
    <property type="entry name" value="HisKA"/>
    <property type="match status" value="1"/>
</dbReference>
<evidence type="ECO:0000256" key="2">
    <source>
        <dbReference type="ARBA" id="ARBA00004141"/>
    </source>
</evidence>